<keyword evidence="3" id="KW-1185">Reference proteome</keyword>
<feature type="coiled-coil region" evidence="1">
    <location>
        <begin position="52"/>
        <end position="86"/>
    </location>
</feature>
<proteinExistence type="predicted"/>
<gene>
    <name evidence="2" type="ORF">PIIN_02233</name>
</gene>
<evidence type="ECO:0000313" key="3">
    <source>
        <dbReference type="Proteomes" id="UP000007148"/>
    </source>
</evidence>
<name>G4TAL6_SERID</name>
<dbReference type="SUPFAM" id="SSF52058">
    <property type="entry name" value="L domain-like"/>
    <property type="match status" value="1"/>
</dbReference>
<dbReference type="OrthoDB" id="2423701at2759"/>
<dbReference type="Gene3D" id="3.80.10.10">
    <property type="entry name" value="Ribonuclease Inhibitor"/>
    <property type="match status" value="1"/>
</dbReference>
<keyword evidence="1" id="KW-0175">Coiled coil</keyword>
<organism evidence="2 3">
    <name type="scientific">Serendipita indica (strain DSM 11827)</name>
    <name type="common">Root endophyte fungus</name>
    <name type="synonym">Piriformospora indica</name>
    <dbReference type="NCBI Taxonomy" id="1109443"/>
    <lineage>
        <taxon>Eukaryota</taxon>
        <taxon>Fungi</taxon>
        <taxon>Dikarya</taxon>
        <taxon>Basidiomycota</taxon>
        <taxon>Agaricomycotina</taxon>
        <taxon>Agaricomycetes</taxon>
        <taxon>Sebacinales</taxon>
        <taxon>Serendipitaceae</taxon>
        <taxon>Serendipita</taxon>
    </lineage>
</organism>
<comment type="caution">
    <text evidence="2">The sequence shown here is derived from an EMBL/GenBank/DDBJ whole genome shotgun (WGS) entry which is preliminary data.</text>
</comment>
<evidence type="ECO:0008006" key="4">
    <source>
        <dbReference type="Google" id="ProtNLM"/>
    </source>
</evidence>
<dbReference type="EMBL" id="CAFZ01000031">
    <property type="protein sequence ID" value="CCA68367.1"/>
    <property type="molecule type" value="Genomic_DNA"/>
</dbReference>
<evidence type="ECO:0000256" key="1">
    <source>
        <dbReference type="SAM" id="Coils"/>
    </source>
</evidence>
<reference evidence="2 3" key="1">
    <citation type="journal article" date="2011" name="PLoS Pathog.">
        <title>Endophytic Life Strategies Decoded by Genome and Transcriptome Analyses of the Mutualistic Root Symbiont Piriformospora indica.</title>
        <authorList>
            <person name="Zuccaro A."/>
            <person name="Lahrmann U."/>
            <person name="Guldener U."/>
            <person name="Langen G."/>
            <person name="Pfiffi S."/>
            <person name="Biedenkopf D."/>
            <person name="Wong P."/>
            <person name="Samans B."/>
            <person name="Grimm C."/>
            <person name="Basiewicz M."/>
            <person name="Murat C."/>
            <person name="Martin F."/>
            <person name="Kogel K.H."/>
        </authorList>
    </citation>
    <scope>NUCLEOTIDE SEQUENCE [LARGE SCALE GENOMIC DNA]</scope>
    <source>
        <strain evidence="2 3">DSM 11827</strain>
    </source>
</reference>
<evidence type="ECO:0000313" key="2">
    <source>
        <dbReference type="EMBL" id="CCA68367.1"/>
    </source>
</evidence>
<accession>G4TAL6</accession>
<dbReference type="AlphaFoldDB" id="G4TAL6"/>
<sequence>MAHNHDPRRLGVTDGLNSVSNTSTGIFVMTGADLSSTIFAGKHSIAHKDDVLDKQSAFYHSLELKKQELQREMDALDAKLMSEQTTLCILKALFAPIRRLPLEILGIIIRTHVLEHKQSIWTPMHVCRAWRSAALLVTDLWSESEIVRTKRWEPAQLHLCATKEDLLFALEYAVNKPLDLELSPSAQIGQVIDLFRILNDAMPHPRIRFLKIKNHNISSTPDGLTDPWDLSELRVALTRDSSLVKRATKESQVLQTLESRCNVLSKSTPPSVWPRLRELQLHGQLSPAMYSILDKCTSLTVLCIDRYVRGQGATADLFYQQPHISMRQLRTLTLQGSMPLWPIKCKNIESLTMNFVEACNIPLRNGLIGLPRLTFLRTDLFSLLPLFDAPKVQTLSIEDVVSPRDDAANVLDAILPKERVSEEKDLADTRSPVNPLQTDLACLCIPPEQLANLLFRLFRALSQCKFQSLASIRGSLIIYFPRPHP</sequence>
<dbReference type="HOGENOM" id="CLU_562733_0_0_1"/>
<protein>
    <recommendedName>
        <fullName evidence="4">F-box domain-containing protein</fullName>
    </recommendedName>
</protein>
<dbReference type="Proteomes" id="UP000007148">
    <property type="component" value="Unassembled WGS sequence"/>
</dbReference>
<dbReference type="InterPro" id="IPR032675">
    <property type="entry name" value="LRR_dom_sf"/>
</dbReference>
<dbReference type="InParanoid" id="G4TAL6"/>